<name>A0A1M6EYR4_9FIRM</name>
<proteinExistence type="predicted"/>
<evidence type="ECO:0000313" key="2">
    <source>
        <dbReference type="Proteomes" id="UP000184529"/>
    </source>
</evidence>
<gene>
    <name evidence="1" type="ORF">SAMN02745219_01334</name>
</gene>
<dbReference type="AlphaFoldDB" id="A0A1M6EYR4"/>
<evidence type="ECO:0000313" key="1">
    <source>
        <dbReference type="EMBL" id="SHI90604.1"/>
    </source>
</evidence>
<reference evidence="2" key="1">
    <citation type="submission" date="2016-11" db="EMBL/GenBank/DDBJ databases">
        <authorList>
            <person name="Varghese N."/>
            <person name="Submissions S."/>
        </authorList>
    </citation>
    <scope>NUCLEOTIDE SEQUENCE [LARGE SCALE GENOMIC DNA]</scope>
    <source>
        <strain evidence="2">DSM 16057</strain>
    </source>
</reference>
<dbReference type="Proteomes" id="UP000184529">
    <property type="component" value="Unassembled WGS sequence"/>
</dbReference>
<sequence>MIYFEWEEKNPPPGDKICLTPQFELLLGIKRCVWQEILEEKRSLHLMKESYLPSLIFHRNVPKDILSKYFV</sequence>
<keyword evidence="2" id="KW-1185">Reference proteome</keyword>
<dbReference type="STRING" id="1121432.SAMN02745219_01334"/>
<dbReference type="EMBL" id="FQZM01000014">
    <property type="protein sequence ID" value="SHI90604.1"/>
    <property type="molecule type" value="Genomic_DNA"/>
</dbReference>
<protein>
    <submittedName>
        <fullName evidence="1">Uncharacterized protein</fullName>
    </submittedName>
</protein>
<accession>A0A1M6EYR4</accession>
<organism evidence="1 2">
    <name type="scientific">Desulfofundulus thermosubterraneus DSM 16057</name>
    <dbReference type="NCBI Taxonomy" id="1121432"/>
    <lineage>
        <taxon>Bacteria</taxon>
        <taxon>Bacillati</taxon>
        <taxon>Bacillota</taxon>
        <taxon>Clostridia</taxon>
        <taxon>Eubacteriales</taxon>
        <taxon>Peptococcaceae</taxon>
        <taxon>Desulfofundulus</taxon>
    </lineage>
</organism>